<sequence length="282" mass="33705">MCHIFNFIFNKQFLLSILGPLIATGTALLVFYLTLKKDKGKEKKRKKAEIKNRIRNFKNLLVSSKDHAENTISNLSQMINRYENDLISFQLLRFSPNKSFERLDQNLKNENYFQAFIKNYGKDKVDNFNRISLIIDYFNLQIESLWKMVERAQNHDYERKKTFNEISKKAINTIARLTIITVDRISEEELEYIGQILVDYHINMVNSIEHNYIYLRRFLEEGLRNQISNPNITDLIEDIKEASELFNEIQFQNQCHKEDLIQIRNEMQLSLDRYNFEILNLE</sequence>
<dbReference type="OrthoDB" id="1416454at2"/>
<feature type="transmembrane region" description="Helical" evidence="1">
    <location>
        <begin position="13"/>
        <end position="35"/>
    </location>
</feature>
<comment type="caution">
    <text evidence="2">The sequence shown here is derived from an EMBL/GenBank/DDBJ whole genome shotgun (WGS) entry which is preliminary data.</text>
</comment>
<dbReference type="EMBL" id="QNUH01000002">
    <property type="protein sequence ID" value="REC80094.1"/>
    <property type="molecule type" value="Genomic_DNA"/>
</dbReference>
<evidence type="ECO:0000256" key="1">
    <source>
        <dbReference type="SAM" id="Phobius"/>
    </source>
</evidence>
<reference evidence="2 3" key="1">
    <citation type="journal article" date="2010" name="Syst. Appl. Microbiol.">
        <title>Four new species of Chryseobacterium from the rhizosphere of coastal sand dune plants, Chryseobacterium elymi sp. nov., Chryseobacterium hagamense sp. nov., Chryseobacterium lathyri sp. nov. and Chryseobacterium rhizosphaerae sp. nov.</title>
        <authorList>
            <person name="Cho S.H."/>
            <person name="Lee K.S."/>
            <person name="Shin D.S."/>
            <person name="Han J.H."/>
            <person name="Park K.S."/>
            <person name="Lee C.H."/>
            <person name="Park K.H."/>
            <person name="Kim S.B."/>
        </authorList>
    </citation>
    <scope>NUCLEOTIDE SEQUENCE [LARGE SCALE GENOMIC DNA]</scope>
    <source>
        <strain evidence="2 3">KCTC 22547</strain>
    </source>
</reference>
<keyword evidence="3" id="KW-1185">Reference proteome</keyword>
<gene>
    <name evidence="2" type="ORF">DRF60_03685</name>
</gene>
<dbReference type="Proteomes" id="UP000257030">
    <property type="component" value="Unassembled WGS sequence"/>
</dbReference>
<name>A0A3D9DPZ7_9FLAO</name>
<evidence type="ECO:0000313" key="2">
    <source>
        <dbReference type="EMBL" id="REC80094.1"/>
    </source>
</evidence>
<organism evidence="2 3">
    <name type="scientific">Chryseobacterium elymi</name>
    <dbReference type="NCBI Taxonomy" id="395936"/>
    <lineage>
        <taxon>Bacteria</taxon>
        <taxon>Pseudomonadati</taxon>
        <taxon>Bacteroidota</taxon>
        <taxon>Flavobacteriia</taxon>
        <taxon>Flavobacteriales</taxon>
        <taxon>Weeksellaceae</taxon>
        <taxon>Chryseobacterium group</taxon>
        <taxon>Chryseobacterium</taxon>
    </lineage>
</organism>
<keyword evidence="1" id="KW-1133">Transmembrane helix</keyword>
<keyword evidence="1" id="KW-0812">Transmembrane</keyword>
<dbReference type="AlphaFoldDB" id="A0A3D9DPZ7"/>
<dbReference type="RefSeq" id="WP_116010772.1">
    <property type="nucleotide sequence ID" value="NZ_QNUH01000002.1"/>
</dbReference>
<accession>A0A3D9DPZ7</accession>
<keyword evidence="1" id="KW-0472">Membrane</keyword>
<evidence type="ECO:0000313" key="3">
    <source>
        <dbReference type="Proteomes" id="UP000257030"/>
    </source>
</evidence>
<protein>
    <submittedName>
        <fullName evidence="2">Uncharacterized protein</fullName>
    </submittedName>
</protein>
<proteinExistence type="predicted"/>